<name>A0ACC0GAI6_9ERIC</name>
<evidence type="ECO:0000313" key="2">
    <source>
        <dbReference type="Proteomes" id="UP001060215"/>
    </source>
</evidence>
<gene>
    <name evidence="1" type="ORF">LOK49_LG10G01150</name>
</gene>
<protein>
    <submittedName>
        <fullName evidence="1">Calcium-transporting ATPase 13, plasma membrane-type</fullName>
    </submittedName>
</protein>
<keyword evidence="2" id="KW-1185">Reference proteome</keyword>
<organism evidence="1 2">
    <name type="scientific">Camellia lanceoleosa</name>
    <dbReference type="NCBI Taxonomy" id="1840588"/>
    <lineage>
        <taxon>Eukaryota</taxon>
        <taxon>Viridiplantae</taxon>
        <taxon>Streptophyta</taxon>
        <taxon>Embryophyta</taxon>
        <taxon>Tracheophyta</taxon>
        <taxon>Spermatophyta</taxon>
        <taxon>Magnoliopsida</taxon>
        <taxon>eudicotyledons</taxon>
        <taxon>Gunneridae</taxon>
        <taxon>Pentapetalae</taxon>
        <taxon>asterids</taxon>
        <taxon>Ericales</taxon>
        <taxon>Theaceae</taxon>
        <taxon>Camellia</taxon>
    </lineage>
</organism>
<evidence type="ECO:0000313" key="1">
    <source>
        <dbReference type="EMBL" id="KAI7997402.1"/>
    </source>
</evidence>
<dbReference type="Proteomes" id="UP001060215">
    <property type="component" value="Chromosome 10"/>
</dbReference>
<sequence length="253" mass="28281">MCSVQHAFEKPPAKSFLSFVLEAFKDTTIIILLVCAVFSLGFGIKQHGPTEGWYDGGSIIVAVILVVVVSAVSNFKQSKQFDKLSDESSNLMKVEVVRKGHRQPISIFEVVVGDIVCLKIGDQVPADGLFFDGHSLKVDESSMTGESDYVKHEYSMGVMMSSISRDSDEQTPLQARLNKLSSYIEGRFTGGFSCSCSFAHPYFTGNTEDKHGNREFNYGKTKANDVMNAKLSVLLLRQLRLLWWRSQKVFLWL</sequence>
<reference evidence="1 2" key="1">
    <citation type="journal article" date="2022" name="Plant J.">
        <title>Chromosome-level genome of Camellia lanceoleosa provides a valuable resource for understanding genome evolution and self-incompatibility.</title>
        <authorList>
            <person name="Gong W."/>
            <person name="Xiao S."/>
            <person name="Wang L."/>
            <person name="Liao Z."/>
            <person name="Chang Y."/>
            <person name="Mo W."/>
            <person name="Hu G."/>
            <person name="Li W."/>
            <person name="Zhao G."/>
            <person name="Zhu H."/>
            <person name="Hu X."/>
            <person name="Ji K."/>
            <person name="Xiang X."/>
            <person name="Song Q."/>
            <person name="Yuan D."/>
            <person name="Jin S."/>
            <person name="Zhang L."/>
        </authorList>
    </citation>
    <scope>NUCLEOTIDE SEQUENCE [LARGE SCALE GENOMIC DNA]</scope>
    <source>
        <strain evidence="1">SQ_2022a</strain>
    </source>
</reference>
<dbReference type="EMBL" id="CM045767">
    <property type="protein sequence ID" value="KAI7997402.1"/>
    <property type="molecule type" value="Genomic_DNA"/>
</dbReference>
<accession>A0ACC0GAI6</accession>
<comment type="caution">
    <text evidence="1">The sequence shown here is derived from an EMBL/GenBank/DDBJ whole genome shotgun (WGS) entry which is preliminary data.</text>
</comment>
<proteinExistence type="predicted"/>